<reference evidence="3" key="3">
    <citation type="submission" date="2025-09" db="UniProtKB">
        <authorList>
            <consortium name="Ensembl"/>
        </authorList>
    </citation>
    <scope>IDENTIFICATION</scope>
</reference>
<dbReference type="Ensembl" id="ENSCINT00000026651.2">
    <property type="protein sequence ID" value="ENSCINP00000026405.2"/>
    <property type="gene ID" value="ENSCING00000014671.2"/>
</dbReference>
<dbReference type="InterPro" id="IPR051149">
    <property type="entry name" value="Spindly/BICDR_Dynein_Adapter"/>
</dbReference>
<evidence type="ECO:0000256" key="1">
    <source>
        <dbReference type="ARBA" id="ARBA00023054"/>
    </source>
</evidence>
<name>F6ZWF0_CIOIN</name>
<evidence type="ECO:0000313" key="4">
    <source>
        <dbReference type="Proteomes" id="UP000008144"/>
    </source>
</evidence>
<dbReference type="OMA" id="YTRLEHK"/>
<accession>F6ZWF0</accession>
<feature type="coiled-coil region" evidence="2">
    <location>
        <begin position="68"/>
        <end position="166"/>
    </location>
</feature>
<dbReference type="AlphaFoldDB" id="F6ZWF0"/>
<dbReference type="PANTHER" id="PTHR32123:SF13">
    <property type="entry name" value="BICAUDAL D-RELATED PROTEIN HOMOLOG"/>
    <property type="match status" value="1"/>
</dbReference>
<dbReference type="HOGENOM" id="CLU_1444057_0_0_1"/>
<reference evidence="4" key="1">
    <citation type="journal article" date="2002" name="Science">
        <title>The draft genome of Ciona intestinalis: insights into chordate and vertebrate origins.</title>
        <authorList>
            <person name="Dehal P."/>
            <person name="Satou Y."/>
            <person name="Campbell R.K."/>
            <person name="Chapman J."/>
            <person name="Degnan B."/>
            <person name="De Tomaso A."/>
            <person name="Davidson B."/>
            <person name="Di Gregorio A."/>
            <person name="Gelpke M."/>
            <person name="Goodstein D.M."/>
            <person name="Harafuji N."/>
            <person name="Hastings K.E."/>
            <person name="Ho I."/>
            <person name="Hotta K."/>
            <person name="Huang W."/>
            <person name="Kawashima T."/>
            <person name="Lemaire P."/>
            <person name="Martinez D."/>
            <person name="Meinertzhagen I.A."/>
            <person name="Necula S."/>
            <person name="Nonaka M."/>
            <person name="Putnam N."/>
            <person name="Rash S."/>
            <person name="Saiga H."/>
            <person name="Satake M."/>
            <person name="Terry A."/>
            <person name="Yamada L."/>
            <person name="Wang H.G."/>
            <person name="Awazu S."/>
            <person name="Azumi K."/>
            <person name="Boore J."/>
            <person name="Branno M."/>
            <person name="Chin-Bow S."/>
            <person name="DeSantis R."/>
            <person name="Doyle S."/>
            <person name="Francino P."/>
            <person name="Keys D.N."/>
            <person name="Haga S."/>
            <person name="Hayashi H."/>
            <person name="Hino K."/>
            <person name="Imai K.S."/>
            <person name="Inaba K."/>
            <person name="Kano S."/>
            <person name="Kobayashi K."/>
            <person name="Kobayashi M."/>
            <person name="Lee B.I."/>
            <person name="Makabe K.W."/>
            <person name="Manohar C."/>
            <person name="Matassi G."/>
            <person name="Medina M."/>
            <person name="Mochizuki Y."/>
            <person name="Mount S."/>
            <person name="Morishita T."/>
            <person name="Miura S."/>
            <person name="Nakayama A."/>
            <person name="Nishizaka S."/>
            <person name="Nomoto H."/>
            <person name="Ohta F."/>
            <person name="Oishi K."/>
            <person name="Rigoutsos I."/>
            <person name="Sano M."/>
            <person name="Sasaki A."/>
            <person name="Sasakura Y."/>
            <person name="Shoguchi E."/>
            <person name="Shin-i T."/>
            <person name="Spagnuolo A."/>
            <person name="Stainier D."/>
            <person name="Suzuki M.M."/>
            <person name="Tassy O."/>
            <person name="Takatori N."/>
            <person name="Tokuoka M."/>
            <person name="Yagi K."/>
            <person name="Yoshizaki F."/>
            <person name="Wada S."/>
            <person name="Zhang C."/>
            <person name="Hyatt P.D."/>
            <person name="Larimer F."/>
            <person name="Detter C."/>
            <person name="Doggett N."/>
            <person name="Glavina T."/>
            <person name="Hawkins T."/>
            <person name="Richardson P."/>
            <person name="Lucas S."/>
            <person name="Kohara Y."/>
            <person name="Levine M."/>
            <person name="Satoh N."/>
            <person name="Rokhsar D.S."/>
        </authorList>
    </citation>
    <scope>NUCLEOTIDE SEQUENCE [LARGE SCALE GENOMIC DNA]</scope>
</reference>
<evidence type="ECO:0000256" key="2">
    <source>
        <dbReference type="SAM" id="Coils"/>
    </source>
</evidence>
<gene>
    <name evidence="3" type="primary">LOC100176252</name>
</gene>
<dbReference type="STRING" id="7719.ENSCINP00000026405"/>
<proteinExistence type="predicted"/>
<dbReference type="InParanoid" id="F6ZWF0"/>
<evidence type="ECO:0000313" key="3">
    <source>
        <dbReference type="Ensembl" id="ENSCINP00000026405.2"/>
    </source>
</evidence>
<keyword evidence="1 2" id="KW-0175">Coiled coil</keyword>
<organism evidence="3 4">
    <name type="scientific">Ciona intestinalis</name>
    <name type="common">Transparent sea squirt</name>
    <name type="synonym">Ascidia intestinalis</name>
    <dbReference type="NCBI Taxonomy" id="7719"/>
    <lineage>
        <taxon>Eukaryota</taxon>
        <taxon>Metazoa</taxon>
        <taxon>Chordata</taxon>
        <taxon>Tunicata</taxon>
        <taxon>Ascidiacea</taxon>
        <taxon>Phlebobranchia</taxon>
        <taxon>Cionidae</taxon>
        <taxon>Ciona</taxon>
    </lineage>
</organism>
<dbReference type="GeneTree" id="ENSGT00940000171206"/>
<keyword evidence="4" id="KW-1185">Reference proteome</keyword>
<protein>
    <submittedName>
        <fullName evidence="3">BICD family-like cargo adapter 1</fullName>
    </submittedName>
</protein>
<dbReference type="Proteomes" id="UP000008144">
    <property type="component" value="Unassembled WGS sequence"/>
</dbReference>
<dbReference type="PANTHER" id="PTHR32123">
    <property type="entry name" value="BICD FAMILY-LIKE CARGO ADAPTER"/>
    <property type="match status" value="1"/>
</dbReference>
<reference evidence="3" key="2">
    <citation type="submission" date="2025-08" db="UniProtKB">
        <authorList>
            <consortium name="Ensembl"/>
        </authorList>
    </citation>
    <scope>IDENTIFICATION</scope>
</reference>
<sequence>MDDVLYDVDVCEDESEVGSMPECQMDLTEVDVYTRLEHKERDLIIAAELGKSLLEKNEFLLQENERISVDYRDRCEILEQQKHELRQRFEFKTSEWEARVAQLSSDLRRTQEQLEDHKAMWGAAEREKSRAVDEMTQQNQKLLSQLQKSSEAERQLSIQVQQLRREFIQRSSTASVKIVELESLKEEV</sequence>